<keyword evidence="6" id="KW-1185">Reference proteome</keyword>
<evidence type="ECO:0000256" key="1">
    <source>
        <dbReference type="ARBA" id="ARBA00022801"/>
    </source>
</evidence>
<dbReference type="Pfam" id="PF03403">
    <property type="entry name" value="PAF-AH_p_II"/>
    <property type="match status" value="1"/>
</dbReference>
<keyword evidence="2" id="KW-0442">Lipid degradation</keyword>
<evidence type="ECO:0000313" key="5">
    <source>
        <dbReference type="EMBL" id="MFC4135818.1"/>
    </source>
</evidence>
<evidence type="ECO:0008006" key="7">
    <source>
        <dbReference type="Google" id="ProtNLM"/>
    </source>
</evidence>
<dbReference type="RefSeq" id="WP_253763211.1">
    <property type="nucleotide sequence ID" value="NZ_JAMZDZ010000001.1"/>
</dbReference>
<organism evidence="5 6">
    <name type="scientific">Hamadaea flava</name>
    <dbReference type="NCBI Taxonomy" id="1742688"/>
    <lineage>
        <taxon>Bacteria</taxon>
        <taxon>Bacillati</taxon>
        <taxon>Actinomycetota</taxon>
        <taxon>Actinomycetes</taxon>
        <taxon>Micromonosporales</taxon>
        <taxon>Micromonosporaceae</taxon>
        <taxon>Hamadaea</taxon>
    </lineage>
</organism>
<reference evidence="6" key="1">
    <citation type="journal article" date="2019" name="Int. J. Syst. Evol. Microbiol.">
        <title>The Global Catalogue of Microorganisms (GCM) 10K type strain sequencing project: providing services to taxonomists for standard genome sequencing and annotation.</title>
        <authorList>
            <consortium name="The Broad Institute Genomics Platform"/>
            <consortium name="The Broad Institute Genome Sequencing Center for Infectious Disease"/>
            <person name="Wu L."/>
            <person name="Ma J."/>
        </authorList>
    </citation>
    <scope>NUCLEOTIDE SEQUENCE [LARGE SCALE GENOMIC DNA]</scope>
    <source>
        <strain evidence="6">CGMCC 4.7289</strain>
    </source>
</reference>
<keyword evidence="4" id="KW-0732">Signal</keyword>
<dbReference type="Proteomes" id="UP001595816">
    <property type="component" value="Unassembled WGS sequence"/>
</dbReference>
<dbReference type="InterPro" id="IPR029058">
    <property type="entry name" value="AB_hydrolase_fold"/>
</dbReference>
<proteinExistence type="predicted"/>
<name>A0ABV8LZP4_9ACTN</name>
<comment type="caution">
    <text evidence="5">The sequence shown here is derived from an EMBL/GenBank/DDBJ whole genome shotgun (WGS) entry which is preliminary data.</text>
</comment>
<dbReference type="EMBL" id="JBHSAY010000026">
    <property type="protein sequence ID" value="MFC4135818.1"/>
    <property type="molecule type" value="Genomic_DNA"/>
</dbReference>
<keyword evidence="3" id="KW-0443">Lipid metabolism</keyword>
<dbReference type="PANTHER" id="PTHR10272">
    <property type="entry name" value="PLATELET-ACTIVATING FACTOR ACETYLHYDROLASE"/>
    <property type="match status" value="1"/>
</dbReference>
<evidence type="ECO:0000256" key="2">
    <source>
        <dbReference type="ARBA" id="ARBA00022963"/>
    </source>
</evidence>
<evidence type="ECO:0000313" key="6">
    <source>
        <dbReference type="Proteomes" id="UP001595816"/>
    </source>
</evidence>
<feature type="chain" id="PRO_5047342344" description="Platelet-activating factor acetylhydrolase" evidence="4">
    <location>
        <begin position="24"/>
        <end position="438"/>
    </location>
</feature>
<gene>
    <name evidence="5" type="ORF">ACFOZ4_34850</name>
</gene>
<evidence type="ECO:0000256" key="3">
    <source>
        <dbReference type="ARBA" id="ARBA00023098"/>
    </source>
</evidence>
<dbReference type="Gene3D" id="3.40.50.1820">
    <property type="entry name" value="alpha/beta hydrolase"/>
    <property type="match status" value="1"/>
</dbReference>
<accession>A0ABV8LZP4</accession>
<sequence>MVRNARAAAFASLLVCSVMIAFATPSSASRNGAPQAQPGTGELARLTLPAATGPYPVGTVDMHLIDRSRANPWTATPSYRELMVSVWYPARDAGRFPLAPHMLSGAAAHFGSAAGNGLFGSSLYGIPPDSVDFAATRTSGHEGAPVALHARPLPVVLYSPGAGDPRTWETTIVQDLASRGYVVVTIDHTYDSSEVEFPHGRVVGSLWEQWFHEVQQSNDFLTLATKVFDVRIADIRFVLDQLTALACGTNPDAEGRRLPAGLAGAMDLHRIGMFGVSAGGLVALQAMDEDRRIKAAVDLGGNIESPLIPDPNQLWPVAQHGLDQPFMFMGDPSTDHNQTPSWKMLWDNSSGWHVDVNVNGAKGEDSYKDTVSLIPQIARQLGLPDSFVTRIIGNIDQTRAVTTEETLIAAFFDRWLRGRDGSVLDGPSPRLPDITFIP</sequence>
<keyword evidence="1" id="KW-0378">Hydrolase</keyword>
<feature type="signal peptide" evidence="4">
    <location>
        <begin position="1"/>
        <end position="23"/>
    </location>
</feature>
<dbReference type="SUPFAM" id="SSF53474">
    <property type="entry name" value="alpha/beta-Hydrolases"/>
    <property type="match status" value="1"/>
</dbReference>
<evidence type="ECO:0000256" key="4">
    <source>
        <dbReference type="SAM" id="SignalP"/>
    </source>
</evidence>
<protein>
    <recommendedName>
        <fullName evidence="7">Platelet-activating factor acetylhydrolase</fullName>
    </recommendedName>
</protein>
<dbReference type="PANTHER" id="PTHR10272:SF0">
    <property type="entry name" value="PLATELET-ACTIVATING FACTOR ACETYLHYDROLASE"/>
    <property type="match status" value="1"/>
</dbReference>